<feature type="signal peptide" evidence="2">
    <location>
        <begin position="1"/>
        <end position="21"/>
    </location>
</feature>
<dbReference type="EMBL" id="CAXLJM020000007">
    <property type="protein sequence ID" value="CAL8072305.1"/>
    <property type="molecule type" value="Genomic_DNA"/>
</dbReference>
<proteinExistence type="predicted"/>
<keyword evidence="4" id="KW-1185">Reference proteome</keyword>
<evidence type="ECO:0000313" key="3">
    <source>
        <dbReference type="EMBL" id="CAL8072305.1"/>
    </source>
</evidence>
<protein>
    <submittedName>
        <fullName evidence="3">Uncharacterized protein</fullName>
    </submittedName>
</protein>
<reference evidence="3 4" key="1">
    <citation type="submission" date="2024-08" db="EMBL/GenBank/DDBJ databases">
        <authorList>
            <person name="Cucini C."/>
            <person name="Frati F."/>
        </authorList>
    </citation>
    <scope>NUCLEOTIDE SEQUENCE [LARGE SCALE GENOMIC DNA]</scope>
</reference>
<feature type="chain" id="PRO_5046807355" evidence="2">
    <location>
        <begin position="22"/>
        <end position="123"/>
    </location>
</feature>
<gene>
    <name evidence="3" type="ORF">ODALV1_LOCUS2107</name>
</gene>
<name>A0ABP1PQM2_9HEXA</name>
<evidence type="ECO:0000256" key="2">
    <source>
        <dbReference type="SAM" id="SignalP"/>
    </source>
</evidence>
<organism evidence="3 4">
    <name type="scientific">Orchesella dallaii</name>
    <dbReference type="NCBI Taxonomy" id="48710"/>
    <lineage>
        <taxon>Eukaryota</taxon>
        <taxon>Metazoa</taxon>
        <taxon>Ecdysozoa</taxon>
        <taxon>Arthropoda</taxon>
        <taxon>Hexapoda</taxon>
        <taxon>Collembola</taxon>
        <taxon>Entomobryomorpha</taxon>
        <taxon>Entomobryoidea</taxon>
        <taxon>Orchesellidae</taxon>
        <taxon>Orchesellinae</taxon>
        <taxon>Orchesella</taxon>
    </lineage>
</organism>
<feature type="region of interest" description="Disordered" evidence="1">
    <location>
        <begin position="41"/>
        <end position="61"/>
    </location>
</feature>
<comment type="caution">
    <text evidence="3">The sequence shown here is derived from an EMBL/GenBank/DDBJ whole genome shotgun (WGS) entry which is preliminary data.</text>
</comment>
<evidence type="ECO:0000256" key="1">
    <source>
        <dbReference type="SAM" id="MobiDB-lite"/>
    </source>
</evidence>
<dbReference type="Proteomes" id="UP001642540">
    <property type="component" value="Unassembled WGS sequence"/>
</dbReference>
<keyword evidence="2" id="KW-0732">Signal</keyword>
<accession>A0ABP1PQM2</accession>
<evidence type="ECO:0000313" key="4">
    <source>
        <dbReference type="Proteomes" id="UP001642540"/>
    </source>
</evidence>
<sequence length="123" mass="12601">MFSKTVLALAFLGVLVLVVNGAPQSNDMAAQWAQGAASSGQVGKPQFHVNGGGAGNNGRNWGAHGNIGAGVKAWQSQNGRHSIGVGANVGQSVGRFQGQSWKSRPDYGVGAAYSYRFGGGRRG</sequence>